<evidence type="ECO:0000256" key="6">
    <source>
        <dbReference type="ARBA" id="ARBA00023136"/>
    </source>
</evidence>
<keyword evidence="4" id="KW-1003">Cell membrane</keyword>
<feature type="chain" id="PRO_5030937771" evidence="8">
    <location>
        <begin position="23"/>
        <end position="479"/>
    </location>
</feature>
<organism evidence="13 14">
    <name type="scientific">Rhizobium rhizoryzae</name>
    <dbReference type="NCBI Taxonomy" id="451876"/>
    <lineage>
        <taxon>Bacteria</taxon>
        <taxon>Pseudomonadati</taxon>
        <taxon>Pseudomonadota</taxon>
        <taxon>Alphaproteobacteria</taxon>
        <taxon>Hyphomicrobiales</taxon>
        <taxon>Rhizobiaceae</taxon>
        <taxon>Rhizobium/Agrobacterium group</taxon>
        <taxon>Rhizobium</taxon>
    </lineage>
</organism>
<feature type="domain" description="Multidrug resistance protein MdtA-like alpha-helical hairpin" evidence="9">
    <location>
        <begin position="117"/>
        <end position="187"/>
    </location>
</feature>
<evidence type="ECO:0000259" key="10">
    <source>
        <dbReference type="Pfam" id="PF25917"/>
    </source>
</evidence>
<evidence type="ECO:0000259" key="9">
    <source>
        <dbReference type="Pfam" id="PF25876"/>
    </source>
</evidence>
<dbReference type="Pfam" id="PF25967">
    <property type="entry name" value="RND-MFP_C"/>
    <property type="match status" value="1"/>
</dbReference>
<evidence type="ECO:0000313" key="14">
    <source>
        <dbReference type="Proteomes" id="UP000519897"/>
    </source>
</evidence>
<proteinExistence type="inferred from homology"/>
<dbReference type="PANTHER" id="PTHR30469:SF12">
    <property type="entry name" value="MULTIDRUG RESISTANCE PROTEIN MDTA"/>
    <property type="match status" value="1"/>
</dbReference>
<evidence type="ECO:0000256" key="5">
    <source>
        <dbReference type="ARBA" id="ARBA00022519"/>
    </source>
</evidence>
<dbReference type="EMBL" id="JACIEC010000003">
    <property type="protein sequence ID" value="MBB4144257.1"/>
    <property type="molecule type" value="Genomic_DNA"/>
</dbReference>
<evidence type="ECO:0000259" key="12">
    <source>
        <dbReference type="Pfam" id="PF25967"/>
    </source>
</evidence>
<feature type="region of interest" description="Disordered" evidence="7">
    <location>
        <begin position="378"/>
        <end position="479"/>
    </location>
</feature>
<evidence type="ECO:0000256" key="1">
    <source>
        <dbReference type="ARBA" id="ARBA00004236"/>
    </source>
</evidence>
<protein>
    <submittedName>
        <fullName evidence="13">Multidrug efflux system membrane fusion protein</fullName>
    </submittedName>
</protein>
<dbReference type="GO" id="GO:1990281">
    <property type="term" value="C:efflux pump complex"/>
    <property type="evidence" value="ECO:0007669"/>
    <property type="project" value="TreeGrafter"/>
</dbReference>
<dbReference type="Gene3D" id="2.40.420.20">
    <property type="match status" value="1"/>
</dbReference>
<evidence type="ECO:0000256" key="2">
    <source>
        <dbReference type="ARBA" id="ARBA00009477"/>
    </source>
</evidence>
<dbReference type="Pfam" id="PF25917">
    <property type="entry name" value="BSH_RND"/>
    <property type="match status" value="1"/>
</dbReference>
<keyword evidence="6" id="KW-0472">Membrane</keyword>
<evidence type="ECO:0000259" key="11">
    <source>
        <dbReference type="Pfam" id="PF25944"/>
    </source>
</evidence>
<dbReference type="GO" id="GO:0030313">
    <property type="term" value="C:cell envelope"/>
    <property type="evidence" value="ECO:0007669"/>
    <property type="project" value="UniProtKB-SubCell"/>
</dbReference>
<dbReference type="PANTHER" id="PTHR30469">
    <property type="entry name" value="MULTIDRUG RESISTANCE PROTEIN MDTA"/>
    <property type="match status" value="1"/>
</dbReference>
<name>A0A7W6LHH4_9HYPH</name>
<sequence>MKSVTKMVLLGLALAGAGLAYAVQHPHMQSVASSWLGKEKKEREGSRDRSIPVVATPAKLADVPIYATGVGTVRPANSVVVRAQVSGRITEIRFQEGQDIKKGEIIARLDDALYRAQLDQAIAKKAQDEALLGNAVVEFERVQRLAGNSAATQQQVDNQRALVAQYKAQVQSDQASIEAAQVQLDYTTIRAPIDGRTGIRNVDVGNIVSSGDSSGIVTLSQIRPITVVFSVPQQELARVNAASSKAPLSVDAFADDGKTVLGQGRLTVVDNQVDATTGTVKLRAEFPNENLSLWPGAFVNARLLVETRKDRLTVPSAAVQRGPGGTYSYVVESDDKVRMQAVSVQMQDDQIAVISDGLKAGERVVTTGFARLQDGAQVKVSTPEEADPAKMVVPLSDDNRAQRRKGGGNRNNGQNKPPAGEHSGQPGSATPHPENGNADKGTETPSERPPVDGGAVPPKEGAQPDAPKVDGQKSADASR</sequence>
<dbReference type="InterPro" id="IPR006143">
    <property type="entry name" value="RND_pump_MFP"/>
</dbReference>
<dbReference type="InterPro" id="IPR058625">
    <property type="entry name" value="MdtA-like_BSH"/>
</dbReference>
<dbReference type="Proteomes" id="UP000519897">
    <property type="component" value="Unassembled WGS sequence"/>
</dbReference>
<evidence type="ECO:0000256" key="7">
    <source>
        <dbReference type="SAM" id="MobiDB-lite"/>
    </source>
</evidence>
<accession>A0A7W6LHH4</accession>
<evidence type="ECO:0000256" key="3">
    <source>
        <dbReference type="ARBA" id="ARBA00022448"/>
    </source>
</evidence>
<feature type="domain" description="Multidrug resistance protein MdtA-like barrel-sandwich hybrid" evidence="10">
    <location>
        <begin position="78"/>
        <end position="219"/>
    </location>
</feature>
<dbReference type="InterPro" id="IPR058627">
    <property type="entry name" value="MdtA-like_C"/>
</dbReference>
<comment type="caution">
    <text evidence="13">The sequence shown here is derived from an EMBL/GenBank/DDBJ whole genome shotgun (WGS) entry which is preliminary data.</text>
</comment>
<keyword evidence="14" id="KW-1185">Reference proteome</keyword>
<keyword evidence="3" id="KW-0813">Transport</keyword>
<evidence type="ECO:0000256" key="8">
    <source>
        <dbReference type="SAM" id="SignalP"/>
    </source>
</evidence>
<dbReference type="Pfam" id="PF25944">
    <property type="entry name" value="Beta-barrel_RND"/>
    <property type="match status" value="1"/>
</dbReference>
<dbReference type="GO" id="GO:0015562">
    <property type="term" value="F:efflux transmembrane transporter activity"/>
    <property type="evidence" value="ECO:0007669"/>
    <property type="project" value="TreeGrafter"/>
</dbReference>
<feature type="domain" description="Multidrug resistance protein MdtA-like beta-barrel" evidence="11">
    <location>
        <begin position="224"/>
        <end position="306"/>
    </location>
</feature>
<dbReference type="Gene3D" id="1.10.287.470">
    <property type="entry name" value="Helix hairpin bin"/>
    <property type="match status" value="1"/>
</dbReference>
<dbReference type="FunFam" id="2.40.30.170:FF:000006">
    <property type="entry name" value="Multidrug resistance protein MdtA"/>
    <property type="match status" value="1"/>
</dbReference>
<dbReference type="Pfam" id="PF25876">
    <property type="entry name" value="HH_MFP_RND"/>
    <property type="match status" value="1"/>
</dbReference>
<dbReference type="Gene3D" id="2.40.30.170">
    <property type="match status" value="1"/>
</dbReference>
<keyword evidence="8" id="KW-0732">Signal</keyword>
<feature type="domain" description="Multidrug resistance protein MdtA-like C-terminal permuted SH3" evidence="12">
    <location>
        <begin position="312"/>
        <end position="369"/>
    </location>
</feature>
<evidence type="ECO:0000313" key="13">
    <source>
        <dbReference type="EMBL" id="MBB4144257.1"/>
    </source>
</evidence>
<evidence type="ECO:0000256" key="4">
    <source>
        <dbReference type="ARBA" id="ARBA00022475"/>
    </source>
</evidence>
<feature type="compositionally biased region" description="Basic and acidic residues" evidence="7">
    <location>
        <begin position="440"/>
        <end position="450"/>
    </location>
</feature>
<dbReference type="FunFam" id="2.40.420.20:FF:000001">
    <property type="entry name" value="Efflux RND transporter periplasmic adaptor subunit"/>
    <property type="match status" value="1"/>
</dbReference>
<feature type="signal peptide" evidence="8">
    <location>
        <begin position="1"/>
        <end position="22"/>
    </location>
</feature>
<dbReference type="SUPFAM" id="SSF111369">
    <property type="entry name" value="HlyD-like secretion proteins"/>
    <property type="match status" value="1"/>
</dbReference>
<feature type="compositionally biased region" description="Basic and acidic residues" evidence="7">
    <location>
        <begin position="467"/>
        <end position="479"/>
    </location>
</feature>
<reference evidence="13 14" key="1">
    <citation type="submission" date="2020-08" db="EMBL/GenBank/DDBJ databases">
        <title>Genomic Encyclopedia of Type Strains, Phase IV (KMG-IV): sequencing the most valuable type-strain genomes for metagenomic binning, comparative biology and taxonomic classification.</title>
        <authorList>
            <person name="Goeker M."/>
        </authorList>
    </citation>
    <scope>NUCLEOTIDE SEQUENCE [LARGE SCALE GENOMIC DNA]</scope>
    <source>
        <strain evidence="13 14">DSM 29514</strain>
    </source>
</reference>
<dbReference type="InterPro" id="IPR058626">
    <property type="entry name" value="MdtA-like_b-barrel"/>
</dbReference>
<gene>
    <name evidence="13" type="ORF">GGQ72_002814</name>
</gene>
<comment type="similarity">
    <text evidence="2">Belongs to the membrane fusion protein (MFP) (TC 8.A.1) family.</text>
</comment>
<dbReference type="InterPro" id="IPR058624">
    <property type="entry name" value="MdtA-like_HH"/>
</dbReference>
<dbReference type="AlphaFoldDB" id="A0A7W6LHH4"/>
<comment type="subcellular location">
    <subcellularLocation>
        <location evidence="1">Cell membrane</location>
    </subcellularLocation>
</comment>
<dbReference type="Gene3D" id="2.40.50.100">
    <property type="match status" value="1"/>
</dbReference>
<keyword evidence="5" id="KW-0997">Cell inner membrane</keyword>
<dbReference type="NCBIfam" id="TIGR01730">
    <property type="entry name" value="RND_mfp"/>
    <property type="match status" value="1"/>
</dbReference>
<dbReference type="RefSeq" id="WP_165131499.1">
    <property type="nucleotide sequence ID" value="NZ_CP049249.1"/>
</dbReference>